<name>A0A812UHV0_SYMPI</name>
<dbReference type="Proteomes" id="UP000649617">
    <property type="component" value="Unassembled WGS sequence"/>
</dbReference>
<dbReference type="GO" id="GO:0003723">
    <property type="term" value="F:RNA binding"/>
    <property type="evidence" value="ECO:0007669"/>
    <property type="project" value="InterPro"/>
</dbReference>
<proteinExistence type="predicted"/>
<dbReference type="GO" id="GO:0009982">
    <property type="term" value="F:pseudouridine synthase activity"/>
    <property type="evidence" value="ECO:0007669"/>
    <property type="project" value="InterPro"/>
</dbReference>
<organism evidence="2 3">
    <name type="scientific">Symbiodinium pilosum</name>
    <name type="common">Dinoflagellate</name>
    <dbReference type="NCBI Taxonomy" id="2952"/>
    <lineage>
        <taxon>Eukaryota</taxon>
        <taxon>Sar</taxon>
        <taxon>Alveolata</taxon>
        <taxon>Dinophyceae</taxon>
        <taxon>Suessiales</taxon>
        <taxon>Symbiodiniaceae</taxon>
        <taxon>Symbiodinium</taxon>
    </lineage>
</organism>
<feature type="non-terminal residue" evidence="2">
    <location>
        <position position="161"/>
    </location>
</feature>
<evidence type="ECO:0000313" key="2">
    <source>
        <dbReference type="EMBL" id="CAE7565463.1"/>
    </source>
</evidence>
<dbReference type="EMBL" id="CAJNIZ010036435">
    <property type="protein sequence ID" value="CAE7565463.1"/>
    <property type="molecule type" value="Genomic_DNA"/>
</dbReference>
<dbReference type="Gene3D" id="3.30.2350.10">
    <property type="entry name" value="Pseudouridine synthase"/>
    <property type="match status" value="1"/>
</dbReference>
<sequence length="161" mass="17552">MHQIRAHFAHRGFPLAGDVRYAPKKEATAWCGQRLFLHAAHLWLSDGFQATSPLKEDLIEPLRELGLAAESLAELRDPGFFQRCRPSEPKISRAKESDSSDTGSEDTDVEALLAKGGASDWDPSTAAPSMTPPPNLPKPEIPPAVEAEERRAAELRGADMA</sequence>
<dbReference type="SUPFAM" id="SSF55120">
    <property type="entry name" value="Pseudouridine synthase"/>
    <property type="match status" value="1"/>
</dbReference>
<dbReference type="GO" id="GO:0001522">
    <property type="term" value="P:pseudouridine synthesis"/>
    <property type="evidence" value="ECO:0007669"/>
    <property type="project" value="InterPro"/>
</dbReference>
<comment type="caution">
    <text evidence="2">The sequence shown here is derived from an EMBL/GenBank/DDBJ whole genome shotgun (WGS) entry which is preliminary data.</text>
</comment>
<evidence type="ECO:0000313" key="3">
    <source>
        <dbReference type="Proteomes" id="UP000649617"/>
    </source>
</evidence>
<dbReference type="OrthoDB" id="443450at2759"/>
<reference evidence="2" key="1">
    <citation type="submission" date="2021-02" db="EMBL/GenBank/DDBJ databases">
        <authorList>
            <person name="Dougan E. K."/>
            <person name="Rhodes N."/>
            <person name="Thang M."/>
            <person name="Chan C."/>
        </authorList>
    </citation>
    <scope>NUCLEOTIDE SEQUENCE</scope>
</reference>
<keyword evidence="3" id="KW-1185">Reference proteome</keyword>
<accession>A0A812UHV0</accession>
<feature type="compositionally biased region" description="Basic and acidic residues" evidence="1">
    <location>
        <begin position="85"/>
        <end position="98"/>
    </location>
</feature>
<evidence type="ECO:0000256" key="1">
    <source>
        <dbReference type="SAM" id="MobiDB-lite"/>
    </source>
</evidence>
<dbReference type="InterPro" id="IPR020103">
    <property type="entry name" value="PsdUridine_synth_cat_dom_sf"/>
</dbReference>
<gene>
    <name evidence="2" type="primary">rluA</name>
    <name evidence="2" type="ORF">SPIL2461_LOCUS15167</name>
</gene>
<feature type="region of interest" description="Disordered" evidence="1">
    <location>
        <begin position="80"/>
        <end position="161"/>
    </location>
</feature>
<dbReference type="AlphaFoldDB" id="A0A812UHV0"/>
<feature type="compositionally biased region" description="Pro residues" evidence="1">
    <location>
        <begin position="130"/>
        <end position="142"/>
    </location>
</feature>
<protein>
    <submittedName>
        <fullName evidence="2">RluA protein</fullName>
    </submittedName>
</protein>
<feature type="compositionally biased region" description="Basic and acidic residues" evidence="1">
    <location>
        <begin position="147"/>
        <end position="161"/>
    </location>
</feature>